<keyword evidence="2 7" id="KW-0808">Transferase</keyword>
<feature type="active site" evidence="7">
    <location>
        <position position="87"/>
    </location>
</feature>
<dbReference type="AlphaFoldDB" id="A0A0C9W9W8"/>
<evidence type="ECO:0000256" key="2">
    <source>
        <dbReference type="ARBA" id="ARBA00022679"/>
    </source>
</evidence>
<dbReference type="Gene3D" id="3.90.120.10">
    <property type="entry name" value="DNA Methylase, subunit A, domain 2"/>
    <property type="match status" value="1"/>
</dbReference>
<proteinExistence type="inferred from homology"/>
<protein>
    <recommendedName>
        <fullName evidence="5">tRNA (cytosine(38)-C(5))-methyltransferase</fullName>
        <ecNumber evidence="4">2.1.1.204</ecNumber>
    </recommendedName>
    <alternativeName>
        <fullName evidence="6">DNA (cytosine-5)-methyltransferase-like protein 2</fullName>
    </alternativeName>
</protein>
<dbReference type="GO" id="GO:0032259">
    <property type="term" value="P:methylation"/>
    <property type="evidence" value="ECO:0007669"/>
    <property type="project" value="UniProtKB-KW"/>
</dbReference>
<dbReference type="HOGENOM" id="CLU_049101_0_0_1"/>
<dbReference type="GO" id="GO:0008168">
    <property type="term" value="F:methyltransferase activity"/>
    <property type="evidence" value="ECO:0007669"/>
    <property type="project" value="UniProtKB-KW"/>
</dbReference>
<comment type="similarity">
    <text evidence="7">Belongs to the class I-like SAM-binding methyltransferase superfamily. C5-methyltransferase family.</text>
</comment>
<evidence type="ECO:0000313" key="8">
    <source>
        <dbReference type="EMBL" id="KIJ59807.1"/>
    </source>
</evidence>
<dbReference type="InterPro" id="IPR050750">
    <property type="entry name" value="C5-MTase"/>
</dbReference>
<evidence type="ECO:0000256" key="4">
    <source>
        <dbReference type="ARBA" id="ARBA00039081"/>
    </source>
</evidence>
<evidence type="ECO:0000256" key="7">
    <source>
        <dbReference type="PROSITE-ProRule" id="PRU01016"/>
    </source>
</evidence>
<dbReference type="InterPro" id="IPR029063">
    <property type="entry name" value="SAM-dependent_MTases_sf"/>
</dbReference>
<dbReference type="PROSITE" id="PS00095">
    <property type="entry name" value="C5_MTASE_2"/>
    <property type="match status" value="1"/>
</dbReference>
<reference evidence="8 9" key="1">
    <citation type="submission" date="2014-04" db="EMBL/GenBank/DDBJ databases">
        <title>Evolutionary Origins and Diversification of the Mycorrhizal Mutualists.</title>
        <authorList>
            <consortium name="DOE Joint Genome Institute"/>
            <consortium name="Mycorrhizal Genomics Consortium"/>
            <person name="Kohler A."/>
            <person name="Kuo A."/>
            <person name="Nagy L.G."/>
            <person name="Floudas D."/>
            <person name="Copeland A."/>
            <person name="Barry K.W."/>
            <person name="Cichocki N."/>
            <person name="Veneault-Fourrey C."/>
            <person name="LaButti K."/>
            <person name="Lindquist E.A."/>
            <person name="Lipzen A."/>
            <person name="Lundell T."/>
            <person name="Morin E."/>
            <person name="Murat C."/>
            <person name="Riley R."/>
            <person name="Ohm R."/>
            <person name="Sun H."/>
            <person name="Tunlid A."/>
            <person name="Henrissat B."/>
            <person name="Grigoriev I.V."/>
            <person name="Hibbett D.S."/>
            <person name="Martin F."/>
        </authorList>
    </citation>
    <scope>NUCLEOTIDE SEQUENCE [LARGE SCALE GENOMIC DNA]</scope>
    <source>
        <strain evidence="8 9">MD-312</strain>
    </source>
</reference>
<evidence type="ECO:0000256" key="1">
    <source>
        <dbReference type="ARBA" id="ARBA00022603"/>
    </source>
</evidence>
<sequence length="383" mass="42623">MATHKNETRSVIRAIEFYSGIGGLHLALRRSGIPGAAVAAYDWDQVACQVYATNYGPNLVHKTDISTLTAAQLARIDADLWLLSPSCQPYTVLNPSAKGAADPRAQSFLHLINNVLPELATQRAHPRYLLVENVAGFQDSSTRQHLVSTLERLGYVTAEFTLSPLQFDIPNSRLRYYLLAKVSPLKFFGIDAASSGQILDYIPVHPSTSSESLVSKASTPNAQPRILRHYLDGDLDTEALTSSKIPDRVLRKWGRLFDIVLPSGTRSCCFTRGYTQLVERAGSILQTNENIDTTKVFDEFLEAQSTGDEEAVRILDPLGLRYFTPTELLRLFHFMEPFEPTPDFDFVWPPGVSLKSKYRLIGNSVNVEVVRRLIGYLFAEGDG</sequence>
<name>A0A0C9W9W8_9AGAM</name>
<dbReference type="EC" id="2.1.1.204" evidence="4"/>
<dbReference type="Gene3D" id="3.40.50.150">
    <property type="entry name" value="Vaccinia Virus protein VP39"/>
    <property type="match status" value="1"/>
</dbReference>
<dbReference type="SUPFAM" id="SSF53335">
    <property type="entry name" value="S-adenosyl-L-methionine-dependent methyltransferases"/>
    <property type="match status" value="1"/>
</dbReference>
<dbReference type="GO" id="GO:0005634">
    <property type="term" value="C:nucleus"/>
    <property type="evidence" value="ECO:0007669"/>
    <property type="project" value="TreeGrafter"/>
</dbReference>
<dbReference type="PRINTS" id="PR00105">
    <property type="entry name" value="C5METTRFRASE"/>
</dbReference>
<keyword evidence="3 7" id="KW-0949">S-adenosyl-L-methionine</keyword>
<dbReference type="Pfam" id="PF00145">
    <property type="entry name" value="DNA_methylase"/>
    <property type="match status" value="1"/>
</dbReference>
<dbReference type="EMBL" id="KN839880">
    <property type="protein sequence ID" value="KIJ59807.1"/>
    <property type="molecule type" value="Genomic_DNA"/>
</dbReference>
<dbReference type="PANTHER" id="PTHR46098:SF1">
    <property type="entry name" value="TRNA (CYTOSINE(38)-C(5))-METHYLTRANSFERASE"/>
    <property type="match status" value="1"/>
</dbReference>
<dbReference type="InterPro" id="IPR031303">
    <property type="entry name" value="C5_meth_CS"/>
</dbReference>
<evidence type="ECO:0000256" key="5">
    <source>
        <dbReference type="ARBA" id="ARBA00039681"/>
    </source>
</evidence>
<evidence type="ECO:0000256" key="3">
    <source>
        <dbReference type="ARBA" id="ARBA00022691"/>
    </source>
</evidence>
<dbReference type="OrthoDB" id="414133at2759"/>
<keyword evidence="1 7" id="KW-0489">Methyltransferase</keyword>
<evidence type="ECO:0000313" key="9">
    <source>
        <dbReference type="Proteomes" id="UP000053820"/>
    </source>
</evidence>
<dbReference type="PANTHER" id="PTHR46098">
    <property type="entry name" value="TRNA (CYTOSINE(38)-C(5))-METHYLTRANSFERASE"/>
    <property type="match status" value="1"/>
</dbReference>
<keyword evidence="9" id="KW-1185">Reference proteome</keyword>
<evidence type="ECO:0000256" key="6">
    <source>
        <dbReference type="ARBA" id="ARBA00042810"/>
    </source>
</evidence>
<dbReference type="PROSITE" id="PS51679">
    <property type="entry name" value="SAM_MT_C5"/>
    <property type="match status" value="1"/>
</dbReference>
<dbReference type="Proteomes" id="UP000053820">
    <property type="component" value="Unassembled WGS sequence"/>
</dbReference>
<organism evidence="8 9">
    <name type="scientific">Hydnomerulius pinastri MD-312</name>
    <dbReference type="NCBI Taxonomy" id="994086"/>
    <lineage>
        <taxon>Eukaryota</taxon>
        <taxon>Fungi</taxon>
        <taxon>Dikarya</taxon>
        <taxon>Basidiomycota</taxon>
        <taxon>Agaricomycotina</taxon>
        <taxon>Agaricomycetes</taxon>
        <taxon>Agaricomycetidae</taxon>
        <taxon>Boletales</taxon>
        <taxon>Boletales incertae sedis</taxon>
        <taxon>Leucogyrophana</taxon>
    </lineage>
</organism>
<dbReference type="InterPro" id="IPR001525">
    <property type="entry name" value="C5_MeTfrase"/>
</dbReference>
<gene>
    <name evidence="8" type="ORF">HYDPIDRAFT_140114</name>
</gene>
<accession>A0A0C9W9W8</accession>